<dbReference type="EMBL" id="CM029051">
    <property type="protein sequence ID" value="KAG2560096.1"/>
    <property type="molecule type" value="Genomic_DNA"/>
</dbReference>
<protein>
    <submittedName>
        <fullName evidence="12">Uncharacterized protein</fullName>
    </submittedName>
</protein>
<feature type="domain" description="Disease resistance N-terminal" evidence="9">
    <location>
        <begin position="13"/>
        <end position="93"/>
    </location>
</feature>
<dbReference type="Pfam" id="PF23559">
    <property type="entry name" value="WHD_DRP"/>
    <property type="match status" value="1"/>
</dbReference>
<dbReference type="Proteomes" id="UP000823388">
    <property type="component" value="Chromosome 8K"/>
</dbReference>
<dbReference type="AlphaFoldDB" id="A0A8T0PM11"/>
<dbReference type="InterPro" id="IPR041118">
    <property type="entry name" value="Rx_N"/>
</dbReference>
<evidence type="ECO:0000313" key="13">
    <source>
        <dbReference type="Proteomes" id="UP000823388"/>
    </source>
</evidence>
<dbReference type="GO" id="GO:0002758">
    <property type="term" value="P:innate immune response-activating signaling pathway"/>
    <property type="evidence" value="ECO:0007669"/>
    <property type="project" value="UniProtKB-ARBA"/>
</dbReference>
<dbReference type="PANTHER" id="PTHR23155:SF906">
    <property type="entry name" value="OS08G0205100 PROTEIN"/>
    <property type="match status" value="1"/>
</dbReference>
<dbReference type="Gene3D" id="1.10.8.430">
    <property type="entry name" value="Helical domain of apoptotic protease-activating factors"/>
    <property type="match status" value="1"/>
</dbReference>
<dbReference type="InterPro" id="IPR058922">
    <property type="entry name" value="WHD_DRP"/>
</dbReference>
<dbReference type="GO" id="GO:0009626">
    <property type="term" value="P:plant-type hypersensitive response"/>
    <property type="evidence" value="ECO:0007669"/>
    <property type="project" value="UniProtKB-ARBA"/>
</dbReference>
<sequence>MAAAVLESASTGVMNSVMEKLAALMGEQYEQHKAVRRDVAFLMDELGSMNAVLKKLAGMEELDPQTMEWRNQVMATAFDVEDSIDDFTHQVGDGVGAGDAGFVAKIRQYVNDLRVRHRFNKQIQELKSRVIEVSERRKRYKVDDGGSPTSSCVAIDPRMAALYAEAANLVGIDAPMDEIIRLLNDGGDAPGWRCLRVVAIVGFGGLGKTTVANEVYRRLGGQYSFKAFVSVSQRPDLVKLLSRIVDKVGMPQLNHTNEVEDLIENVREFLKDKRYLFVIDDIWDASVWEILRCAFPDNEEGSKVITTTRIETVAKACCTYRREFIYRMEPLDDQNSARLFYSRVGYVCAQPLIEIANEILQKCGGLPLAIISIASLLASLPARSREQWKFVCGSLSSNLRTNPTLEGMRQVLKLSYNNLPPHLKTCLLYIGVYPEDHSIEKEDLVRLWVAEGFVSKLHDQDAEEVAGSYFNELINRSMIEPTYIDHNGEVWRCKVHDMMLDLIRMKSEEESFLRVVDSVHDISTSLQTRARRLSLHLDFTADQETKAAASLSVSHIRSFVLFGNTYFIPPLSEFKYIRVLNLKNRSGDGDDTIDLTPIARLYQLRYLNVRREARLPAQIRTLKRLETLDLYKLDGDVPSDIVHLRCLVHLLIPDGKRLPDGICAMKSLHTLRHFDLAMNSVDNYKGLGELTNLRDLRISCTGRVPQQGIRDTLWSSIGKLISCKMRALIFPPYPLDLPPPVTESDGLTISQAEGDLEILELSSTMFSQVPSWIDQHHKLSKLALSVNMLKQDGVDLLAQLPNLYHLELNIRKSLKERILLRGGSVAFPVLRYLQLSCFGPWLRFEAGSMPNLRALKLNQHGRGLERYGPSMLEGMAHLPRLKQVHVVIANGFGNGAARPGVTAADAEAAYRNALSMHPGHQSIEINVILFCLVLTPPAFLYDSDDGQ</sequence>
<dbReference type="GO" id="GO:0043531">
    <property type="term" value="F:ADP binding"/>
    <property type="evidence" value="ECO:0007669"/>
    <property type="project" value="InterPro"/>
</dbReference>
<feature type="coiled-coil region" evidence="7">
    <location>
        <begin position="116"/>
        <end position="143"/>
    </location>
</feature>
<dbReference type="SUPFAM" id="SSF52058">
    <property type="entry name" value="L domain-like"/>
    <property type="match status" value="1"/>
</dbReference>
<keyword evidence="6 7" id="KW-0175">Coiled coil</keyword>
<dbReference type="Gene3D" id="3.80.10.10">
    <property type="entry name" value="Ribonuclease Inhibitor"/>
    <property type="match status" value="1"/>
</dbReference>
<gene>
    <name evidence="12" type="ORF">PVAP13_8KG049900</name>
</gene>
<dbReference type="InterPro" id="IPR027417">
    <property type="entry name" value="P-loop_NTPase"/>
</dbReference>
<reference evidence="12 13" key="1">
    <citation type="submission" date="2020-05" db="EMBL/GenBank/DDBJ databases">
        <title>WGS assembly of Panicum virgatum.</title>
        <authorList>
            <person name="Lovell J.T."/>
            <person name="Jenkins J."/>
            <person name="Shu S."/>
            <person name="Juenger T.E."/>
            <person name="Schmutz J."/>
        </authorList>
    </citation>
    <scope>NUCLEOTIDE SEQUENCE [LARGE SCALE GENOMIC DNA]</scope>
    <source>
        <strain evidence="12">AP13</strain>
        <strain evidence="13">cv. AP13</strain>
    </source>
</reference>
<evidence type="ECO:0000256" key="1">
    <source>
        <dbReference type="ARBA" id="ARBA00008894"/>
    </source>
</evidence>
<dbReference type="InterPro" id="IPR055414">
    <property type="entry name" value="LRR_R13L4/SHOC2-like"/>
</dbReference>
<dbReference type="GO" id="GO:0042742">
    <property type="term" value="P:defense response to bacterium"/>
    <property type="evidence" value="ECO:0007669"/>
    <property type="project" value="UniProtKB-ARBA"/>
</dbReference>
<keyword evidence="5" id="KW-0611">Plant defense</keyword>
<proteinExistence type="inferred from homology"/>
<dbReference type="Pfam" id="PF00931">
    <property type="entry name" value="NB-ARC"/>
    <property type="match status" value="1"/>
</dbReference>
<dbReference type="InterPro" id="IPR002182">
    <property type="entry name" value="NB-ARC"/>
</dbReference>
<dbReference type="FunFam" id="1.10.10.10:FF:000322">
    <property type="entry name" value="Probable disease resistance protein At1g63360"/>
    <property type="match status" value="1"/>
</dbReference>
<dbReference type="PANTHER" id="PTHR23155">
    <property type="entry name" value="DISEASE RESISTANCE PROTEIN RP"/>
    <property type="match status" value="1"/>
</dbReference>
<feature type="domain" description="Disease resistance R13L4/SHOC-2-like LRR" evidence="11">
    <location>
        <begin position="555"/>
        <end position="922"/>
    </location>
</feature>
<dbReference type="Pfam" id="PF23598">
    <property type="entry name" value="LRR_14"/>
    <property type="match status" value="1"/>
</dbReference>
<keyword evidence="13" id="KW-1185">Reference proteome</keyword>
<evidence type="ECO:0000256" key="2">
    <source>
        <dbReference type="ARBA" id="ARBA00022614"/>
    </source>
</evidence>
<comment type="caution">
    <text evidence="12">The sequence shown here is derived from an EMBL/GenBank/DDBJ whole genome shotgun (WGS) entry which is preliminary data.</text>
</comment>
<dbReference type="InterPro" id="IPR038005">
    <property type="entry name" value="RX-like_CC"/>
</dbReference>
<dbReference type="SUPFAM" id="SSF52540">
    <property type="entry name" value="P-loop containing nucleoside triphosphate hydrolases"/>
    <property type="match status" value="1"/>
</dbReference>
<dbReference type="Gene3D" id="1.20.5.4130">
    <property type="match status" value="1"/>
</dbReference>
<keyword evidence="3" id="KW-0677">Repeat</keyword>
<dbReference type="CDD" id="cd14798">
    <property type="entry name" value="RX-CC_like"/>
    <property type="match status" value="1"/>
</dbReference>
<keyword evidence="4" id="KW-0547">Nucleotide-binding</keyword>
<evidence type="ECO:0000256" key="6">
    <source>
        <dbReference type="ARBA" id="ARBA00023054"/>
    </source>
</evidence>
<dbReference type="Gene3D" id="3.40.50.300">
    <property type="entry name" value="P-loop containing nucleotide triphosphate hydrolases"/>
    <property type="match status" value="1"/>
</dbReference>
<evidence type="ECO:0000256" key="4">
    <source>
        <dbReference type="ARBA" id="ARBA00022741"/>
    </source>
</evidence>
<dbReference type="InterPro" id="IPR032675">
    <property type="entry name" value="LRR_dom_sf"/>
</dbReference>
<evidence type="ECO:0000256" key="3">
    <source>
        <dbReference type="ARBA" id="ARBA00022737"/>
    </source>
</evidence>
<evidence type="ECO:0000259" key="11">
    <source>
        <dbReference type="Pfam" id="PF23598"/>
    </source>
</evidence>
<dbReference type="EMBL" id="CM029051">
    <property type="protein sequence ID" value="KAG2560095.1"/>
    <property type="molecule type" value="Genomic_DNA"/>
</dbReference>
<comment type="similarity">
    <text evidence="1">Belongs to the disease resistance NB-LRR family.</text>
</comment>
<dbReference type="Pfam" id="PF18052">
    <property type="entry name" value="Rx_N"/>
    <property type="match status" value="1"/>
</dbReference>
<evidence type="ECO:0000256" key="7">
    <source>
        <dbReference type="SAM" id="Coils"/>
    </source>
</evidence>
<name>A0A8T0PM11_PANVG</name>
<keyword evidence="2" id="KW-0433">Leucine-rich repeat</keyword>
<dbReference type="PRINTS" id="PR00364">
    <property type="entry name" value="DISEASERSIST"/>
</dbReference>
<dbReference type="InterPro" id="IPR036388">
    <property type="entry name" value="WH-like_DNA-bd_sf"/>
</dbReference>
<dbReference type="InterPro" id="IPR044974">
    <property type="entry name" value="Disease_R_plants"/>
</dbReference>
<feature type="domain" description="NB-ARC" evidence="8">
    <location>
        <begin position="175"/>
        <end position="344"/>
    </location>
</feature>
<accession>A0A8T0PM11</accession>
<dbReference type="OrthoDB" id="640443at2759"/>
<evidence type="ECO:0000259" key="9">
    <source>
        <dbReference type="Pfam" id="PF18052"/>
    </source>
</evidence>
<dbReference type="InterPro" id="IPR042197">
    <property type="entry name" value="Apaf_helical"/>
</dbReference>
<evidence type="ECO:0000259" key="10">
    <source>
        <dbReference type="Pfam" id="PF23559"/>
    </source>
</evidence>
<feature type="domain" description="Disease resistance protein winged helix" evidence="10">
    <location>
        <begin position="432"/>
        <end position="503"/>
    </location>
</feature>
<evidence type="ECO:0000259" key="8">
    <source>
        <dbReference type="Pfam" id="PF00931"/>
    </source>
</evidence>
<dbReference type="Gene3D" id="1.10.10.10">
    <property type="entry name" value="Winged helix-like DNA-binding domain superfamily/Winged helix DNA-binding domain"/>
    <property type="match status" value="1"/>
</dbReference>
<evidence type="ECO:0000256" key="5">
    <source>
        <dbReference type="ARBA" id="ARBA00022821"/>
    </source>
</evidence>
<organism evidence="12 13">
    <name type="scientific">Panicum virgatum</name>
    <name type="common">Blackwell switchgrass</name>
    <dbReference type="NCBI Taxonomy" id="38727"/>
    <lineage>
        <taxon>Eukaryota</taxon>
        <taxon>Viridiplantae</taxon>
        <taxon>Streptophyta</taxon>
        <taxon>Embryophyta</taxon>
        <taxon>Tracheophyta</taxon>
        <taxon>Spermatophyta</taxon>
        <taxon>Magnoliopsida</taxon>
        <taxon>Liliopsida</taxon>
        <taxon>Poales</taxon>
        <taxon>Poaceae</taxon>
        <taxon>PACMAD clade</taxon>
        <taxon>Panicoideae</taxon>
        <taxon>Panicodae</taxon>
        <taxon>Paniceae</taxon>
        <taxon>Panicinae</taxon>
        <taxon>Panicum</taxon>
        <taxon>Panicum sect. Hiantes</taxon>
    </lineage>
</organism>
<evidence type="ECO:0000313" key="12">
    <source>
        <dbReference type="EMBL" id="KAG2560096.1"/>
    </source>
</evidence>